<feature type="transmembrane region" description="Helical" evidence="6">
    <location>
        <begin position="136"/>
        <end position="156"/>
    </location>
</feature>
<feature type="region of interest" description="Disordered" evidence="5">
    <location>
        <begin position="263"/>
        <end position="287"/>
    </location>
</feature>
<dbReference type="SUPFAM" id="SSF48317">
    <property type="entry name" value="Acid phosphatase/Vanadium-dependent haloperoxidase"/>
    <property type="match status" value="1"/>
</dbReference>
<dbReference type="CDD" id="cd03386">
    <property type="entry name" value="PAP2_Aur1_like"/>
    <property type="match status" value="1"/>
</dbReference>
<organism evidence="8 9">
    <name type="scientific">Natrinema halophilum</name>
    <dbReference type="NCBI Taxonomy" id="1699371"/>
    <lineage>
        <taxon>Archaea</taxon>
        <taxon>Methanobacteriati</taxon>
        <taxon>Methanobacteriota</taxon>
        <taxon>Stenosarchaea group</taxon>
        <taxon>Halobacteria</taxon>
        <taxon>Halobacteriales</taxon>
        <taxon>Natrialbaceae</taxon>
        <taxon>Natrinema</taxon>
    </lineage>
</organism>
<dbReference type="SMART" id="SM00014">
    <property type="entry name" value="acidPPc"/>
    <property type="match status" value="1"/>
</dbReference>
<dbReference type="AlphaFoldDB" id="A0A7D5GII0"/>
<evidence type="ECO:0000256" key="4">
    <source>
        <dbReference type="ARBA" id="ARBA00023136"/>
    </source>
</evidence>
<evidence type="ECO:0000313" key="9">
    <source>
        <dbReference type="Proteomes" id="UP000509241"/>
    </source>
</evidence>
<evidence type="ECO:0000256" key="6">
    <source>
        <dbReference type="SAM" id="Phobius"/>
    </source>
</evidence>
<evidence type="ECO:0000256" key="2">
    <source>
        <dbReference type="ARBA" id="ARBA00022692"/>
    </source>
</evidence>
<keyword evidence="9" id="KW-1185">Reference proteome</keyword>
<dbReference type="Pfam" id="PF14378">
    <property type="entry name" value="PAP2_3"/>
    <property type="match status" value="1"/>
</dbReference>
<evidence type="ECO:0000256" key="1">
    <source>
        <dbReference type="ARBA" id="ARBA00004141"/>
    </source>
</evidence>
<dbReference type="EMBL" id="CP058601">
    <property type="protein sequence ID" value="QLG49727.1"/>
    <property type="molecule type" value="Genomic_DNA"/>
</dbReference>
<feature type="transmembrane region" description="Helical" evidence="6">
    <location>
        <begin position="6"/>
        <end position="29"/>
    </location>
</feature>
<dbReference type="InterPro" id="IPR036938">
    <property type="entry name" value="PAP2/HPO_sf"/>
</dbReference>
<dbReference type="PANTHER" id="PTHR31310:SF7">
    <property type="entry name" value="PA-PHOSPHATASE RELATED-FAMILY PROTEIN DDB_G0268928"/>
    <property type="match status" value="1"/>
</dbReference>
<dbReference type="InterPro" id="IPR000326">
    <property type="entry name" value="PAP2/HPO"/>
</dbReference>
<keyword evidence="4 6" id="KW-0472">Membrane</keyword>
<keyword evidence="2 6" id="KW-0812">Transmembrane</keyword>
<dbReference type="Proteomes" id="UP000509241">
    <property type="component" value="Chromosome"/>
</dbReference>
<accession>A0A7D5GII0</accession>
<dbReference type="Gene3D" id="1.20.144.10">
    <property type="entry name" value="Phosphatidic acid phosphatase type 2/haloperoxidase"/>
    <property type="match status" value="1"/>
</dbReference>
<feature type="compositionally biased region" description="Acidic residues" evidence="5">
    <location>
        <begin position="271"/>
        <end position="287"/>
    </location>
</feature>
<reference evidence="8 9" key="1">
    <citation type="submission" date="2020-07" db="EMBL/GenBank/DDBJ databases">
        <authorList>
            <person name="Cui H."/>
        </authorList>
    </citation>
    <scope>NUCLEOTIDE SEQUENCE [LARGE SCALE GENOMIC DNA]</scope>
    <source>
        <strain evidence="8 9">YPL8</strain>
    </source>
</reference>
<evidence type="ECO:0000256" key="5">
    <source>
        <dbReference type="SAM" id="MobiDB-lite"/>
    </source>
</evidence>
<dbReference type="GeneID" id="56034241"/>
<dbReference type="InterPro" id="IPR052185">
    <property type="entry name" value="IPC_Synthase-Related"/>
</dbReference>
<comment type="subcellular location">
    <subcellularLocation>
        <location evidence="1">Membrane</location>
        <topology evidence="1">Multi-pass membrane protein</topology>
    </subcellularLocation>
</comment>
<sequence length="287" mass="31778">MALGFVVLLTVLVVCTGLVGTSTLCLEWTEIRRTARELDDRLLEIAPYLGVTALFFLAKRTTHGLSLRISESLDWDLTAAIYAVEGEFVAVLQDVVPGATVEFFSSMYMFGFPFLLVTAPILYFMLPTQRHLKELLVAYVLNYLIGSICYTLFIVYGPRNHLKTVSGLMYEFYPQTQEMTAAVSANTNVFPSLHTSLAVVVLLFAWRSRKEYPRWLVISSFVVTGIVFSTMYLGIHWLIDVVAGIALAAFSVYAAERLVARAEGDPGPTAESDESDDGLATDPDLSD</sequence>
<name>A0A7D5GII0_9EURY</name>
<evidence type="ECO:0000256" key="3">
    <source>
        <dbReference type="ARBA" id="ARBA00022989"/>
    </source>
</evidence>
<dbReference type="PANTHER" id="PTHR31310">
    <property type="match status" value="1"/>
</dbReference>
<dbReference type="InterPro" id="IPR026841">
    <property type="entry name" value="Aur1/Ipt1"/>
</dbReference>
<dbReference type="KEGG" id="haly:HYG82_13080"/>
<dbReference type="OrthoDB" id="329477at2157"/>
<feature type="transmembrane region" description="Helical" evidence="6">
    <location>
        <begin position="103"/>
        <end position="124"/>
    </location>
</feature>
<evidence type="ECO:0000313" key="8">
    <source>
        <dbReference type="EMBL" id="QLG49727.1"/>
    </source>
</evidence>
<feature type="transmembrane region" description="Helical" evidence="6">
    <location>
        <begin position="215"/>
        <end position="235"/>
    </location>
</feature>
<protein>
    <submittedName>
        <fullName evidence="8">Inositol phosphorylceramide synthase</fullName>
    </submittedName>
</protein>
<proteinExistence type="predicted"/>
<dbReference type="GO" id="GO:0016020">
    <property type="term" value="C:membrane"/>
    <property type="evidence" value="ECO:0007669"/>
    <property type="project" value="UniProtKB-SubCell"/>
</dbReference>
<evidence type="ECO:0000259" key="7">
    <source>
        <dbReference type="SMART" id="SM00014"/>
    </source>
</evidence>
<gene>
    <name evidence="8" type="ORF">HYG82_13080</name>
</gene>
<keyword evidence="3 6" id="KW-1133">Transmembrane helix</keyword>
<feature type="domain" description="Phosphatidic acid phosphatase type 2/haloperoxidase" evidence="7">
    <location>
        <begin position="138"/>
        <end position="256"/>
    </location>
</feature>
<dbReference type="RefSeq" id="WP_179261554.1">
    <property type="nucleotide sequence ID" value="NZ_CP058601.1"/>
</dbReference>